<keyword evidence="2" id="KW-1185">Reference proteome</keyword>
<comment type="caution">
    <text evidence="1">The sequence shown here is derived from an EMBL/GenBank/DDBJ whole genome shotgun (WGS) entry which is preliminary data.</text>
</comment>
<dbReference type="EMBL" id="LDSL01000064">
    <property type="protein sequence ID" value="KTT21909.1"/>
    <property type="molecule type" value="Genomic_DNA"/>
</dbReference>
<reference evidence="1 2" key="1">
    <citation type="journal article" date="2016" name="Front. Microbiol.">
        <title>Genomic Resource of Rice Seed Associated Bacteria.</title>
        <authorList>
            <person name="Midha S."/>
            <person name="Bansal K."/>
            <person name="Sharma S."/>
            <person name="Kumar N."/>
            <person name="Patil P.P."/>
            <person name="Chaudhry V."/>
            <person name="Patil P.B."/>
        </authorList>
    </citation>
    <scope>NUCLEOTIDE SEQUENCE [LARGE SCALE GENOMIC DNA]</scope>
    <source>
        <strain evidence="1 2">NS331</strain>
    </source>
</reference>
<dbReference type="Proteomes" id="UP000072741">
    <property type="component" value="Unassembled WGS sequence"/>
</dbReference>
<organism evidence="1 2">
    <name type="scientific">Pseudacidovorax intermedius</name>
    <dbReference type="NCBI Taxonomy" id="433924"/>
    <lineage>
        <taxon>Bacteria</taxon>
        <taxon>Pseudomonadati</taxon>
        <taxon>Pseudomonadota</taxon>
        <taxon>Betaproteobacteria</taxon>
        <taxon>Burkholderiales</taxon>
        <taxon>Comamonadaceae</taxon>
        <taxon>Pseudacidovorax</taxon>
    </lineage>
</organism>
<proteinExistence type="predicted"/>
<protein>
    <submittedName>
        <fullName evidence="1">Uncharacterized protein</fullName>
    </submittedName>
</protein>
<dbReference type="RefSeq" id="WP_058642059.1">
    <property type="nucleotide sequence ID" value="NZ_LDSL01000064.1"/>
</dbReference>
<accession>A0A147GWX5</accession>
<sequence length="81" mass="8608">MKTQTTDTGLSLIQAQREPTAAAAYQAHQANIAIILAALHDRLAAHAERAAADPTNWGFAGDLGAIQGRLLEATEFMPPVR</sequence>
<evidence type="ECO:0000313" key="2">
    <source>
        <dbReference type="Proteomes" id="UP000072741"/>
    </source>
</evidence>
<gene>
    <name evidence="1" type="ORF">NS331_11155</name>
</gene>
<name>A0A147GWX5_9BURK</name>
<evidence type="ECO:0000313" key="1">
    <source>
        <dbReference type="EMBL" id="KTT21909.1"/>
    </source>
</evidence>
<dbReference type="AlphaFoldDB" id="A0A147GWX5"/>